<reference evidence="1" key="1">
    <citation type="submission" date="2020-04" db="EMBL/GenBank/DDBJ databases">
        <authorList>
            <person name="Chiriac C."/>
            <person name="Salcher M."/>
            <person name="Ghai R."/>
            <person name="Kavagutti S V."/>
        </authorList>
    </citation>
    <scope>NUCLEOTIDE SEQUENCE</scope>
</reference>
<sequence>MAGFSSYDDLINEMTTNGKQFDFSFFKTSSTPEAAGVWHSLWKASGTPGAGADPAAFGTGTSYTNNAGSINLPARTPDIKTLVTFGATATQNCVLMLYDRLVGYGAIPATVQNNALGAVTLPRYGVADGLNGVGVEAWVELTTASTAAGSMTLSSYTDHTGATGQTGPAFALPAAATNTDVLVKVPLAAGSLGIRSVQNLNVTGSPTAAVMNLILIHPLAYIPIIANQWNERDLVLQFASLPRVWDGATLALAMLASGTTATTVFGNLKVAWG</sequence>
<organism evidence="1">
    <name type="scientific">uncultured Caudovirales phage</name>
    <dbReference type="NCBI Taxonomy" id="2100421"/>
    <lineage>
        <taxon>Viruses</taxon>
        <taxon>Duplodnaviria</taxon>
        <taxon>Heunggongvirae</taxon>
        <taxon>Uroviricota</taxon>
        <taxon>Caudoviricetes</taxon>
        <taxon>Peduoviridae</taxon>
        <taxon>Maltschvirus</taxon>
        <taxon>Maltschvirus maltsch</taxon>
    </lineage>
</organism>
<proteinExistence type="predicted"/>
<protein>
    <submittedName>
        <fullName evidence="1">Uncharacterized protein</fullName>
    </submittedName>
</protein>
<accession>A0A6J5MDH8</accession>
<dbReference type="EMBL" id="LR796415">
    <property type="protein sequence ID" value="CAB4143006.1"/>
    <property type="molecule type" value="Genomic_DNA"/>
</dbReference>
<evidence type="ECO:0000313" key="1">
    <source>
        <dbReference type="EMBL" id="CAB4143006.1"/>
    </source>
</evidence>
<name>A0A6J5MDH8_9CAUD</name>
<gene>
    <name evidence="1" type="ORF">UFOVP434_61</name>
</gene>